<sequence length="140" mass="16179">MSWTYETTLNVDLCKEGDRTAFRERLDEIIARLPELTYQSSHREAHKRICAATEGLDAWIEITVRNSHGGLDGFAILVEDHDDHVGPCMGVQWFWSSGVQGVTRKMHRKARELARENGFKVMAFTHRRAEGRYEINYVKV</sequence>
<protein>
    <submittedName>
        <fullName evidence="1">Uncharacterized protein</fullName>
    </submittedName>
</protein>
<keyword evidence="2" id="KW-1185">Reference proteome</keyword>
<dbReference type="EMBL" id="AB775549">
    <property type="protein sequence ID" value="BAO20699.1"/>
    <property type="molecule type" value="Genomic_DNA"/>
</dbReference>
<dbReference type="OrthoDB" id="12198at10239"/>
<name>V5YTU6_9CAUD</name>
<dbReference type="RefSeq" id="YP_008873159.1">
    <property type="nucleotide sequence ID" value="NC_023005.1"/>
</dbReference>
<reference evidence="1 2" key="1">
    <citation type="journal article" date="2015" name="J Appl Environ Microbiol">
        <title>Complete Genome Sequence Analysis of Two Pseudomonas plecoglossicida Phages, Potential Therapeutic Agents.</title>
        <authorList>
            <person name="Kawato Y."/>
            <person name="Yasuike M."/>
            <person name="Nakamura Y."/>
            <person name="Shigenobu Y."/>
            <person name="Fujiwara A."/>
            <person name="Sano M."/>
            <person name="Nakai T."/>
        </authorList>
    </citation>
    <scope>NUCLEOTIDE SEQUENCE [LARGE SCALE GENOMIC DNA]</scope>
</reference>
<proteinExistence type="predicted"/>
<dbReference type="GeneID" id="17825024"/>
<dbReference type="Proteomes" id="UP000203191">
    <property type="component" value="Segment"/>
</dbReference>
<organism evidence="1 2">
    <name type="scientific">Pseudomonas phage PPpW-4</name>
    <dbReference type="NCBI Taxonomy" id="1279083"/>
    <lineage>
        <taxon>Viruses</taxon>
        <taxon>Duplodnaviria</taxon>
        <taxon>Heunggongvirae</taxon>
        <taxon>Uroviricota</taxon>
        <taxon>Caudoviricetes</taxon>
        <taxon>Autographivirales</taxon>
        <taxon>Autotranscriptaviridae</taxon>
        <taxon>Studiervirinae</taxon>
        <taxon>Phutvirus</taxon>
        <taxon>Phutvirus PPpW4</taxon>
    </lineage>
</organism>
<accession>V5YTU6</accession>
<evidence type="ECO:0000313" key="2">
    <source>
        <dbReference type="Proteomes" id="UP000203191"/>
    </source>
</evidence>
<evidence type="ECO:0000313" key="1">
    <source>
        <dbReference type="EMBL" id="BAO20699.1"/>
    </source>
</evidence>
<dbReference type="KEGG" id="vg:17825024"/>